<sequence>MSASSPRPRKHLMTPGAPRQQRADSMSLSRVQKWVMSTLAVTTIGHLAAGLVLAAMYVDEDRLDARIGLLVIAGAFGVISVVVALLIHGRKPLSPWLALGLLPTAVGAFLVF</sequence>
<keyword evidence="4" id="KW-1185">Reference proteome</keyword>
<gene>
    <name evidence="3" type="ORF">K1X13_04580</name>
</gene>
<accession>A0ABS7RJT4</accession>
<feature type="transmembrane region" description="Helical" evidence="2">
    <location>
        <begin position="67"/>
        <end position="87"/>
    </location>
</feature>
<proteinExistence type="predicted"/>
<dbReference type="Proteomes" id="UP000754710">
    <property type="component" value="Unassembled WGS sequence"/>
</dbReference>
<evidence type="ECO:0000313" key="4">
    <source>
        <dbReference type="Proteomes" id="UP000754710"/>
    </source>
</evidence>
<dbReference type="EMBL" id="JAIEZQ010000001">
    <property type="protein sequence ID" value="MBY9074095.1"/>
    <property type="molecule type" value="Genomic_DNA"/>
</dbReference>
<feature type="transmembrane region" description="Helical" evidence="2">
    <location>
        <begin position="93"/>
        <end position="111"/>
    </location>
</feature>
<feature type="region of interest" description="Disordered" evidence="1">
    <location>
        <begin position="1"/>
        <end position="25"/>
    </location>
</feature>
<reference evidence="3 4" key="1">
    <citation type="submission" date="2021-08" db="EMBL/GenBank/DDBJ databases">
        <title>Nocardioides bacterium WL0053 sp. nov., isolated from the sediment.</title>
        <authorList>
            <person name="Wang L."/>
            <person name="Zhang D."/>
            <person name="Zhang A."/>
        </authorList>
    </citation>
    <scope>NUCLEOTIDE SEQUENCE [LARGE SCALE GENOMIC DNA]</scope>
    <source>
        <strain evidence="3 4">WL0053</strain>
    </source>
</reference>
<name>A0ABS7RJT4_9ACTN</name>
<organism evidence="3 4">
    <name type="scientific">Nocardioides jiangsuensis</name>
    <dbReference type="NCBI Taxonomy" id="2866161"/>
    <lineage>
        <taxon>Bacteria</taxon>
        <taxon>Bacillati</taxon>
        <taxon>Actinomycetota</taxon>
        <taxon>Actinomycetes</taxon>
        <taxon>Propionibacteriales</taxon>
        <taxon>Nocardioidaceae</taxon>
        <taxon>Nocardioides</taxon>
    </lineage>
</organism>
<evidence type="ECO:0000256" key="1">
    <source>
        <dbReference type="SAM" id="MobiDB-lite"/>
    </source>
</evidence>
<evidence type="ECO:0000256" key="2">
    <source>
        <dbReference type="SAM" id="Phobius"/>
    </source>
</evidence>
<keyword evidence="2" id="KW-0472">Membrane</keyword>
<comment type="caution">
    <text evidence="3">The sequence shown here is derived from an EMBL/GenBank/DDBJ whole genome shotgun (WGS) entry which is preliminary data.</text>
</comment>
<keyword evidence="2" id="KW-1133">Transmembrane helix</keyword>
<feature type="transmembrane region" description="Helical" evidence="2">
    <location>
        <begin position="34"/>
        <end position="55"/>
    </location>
</feature>
<dbReference type="RefSeq" id="WP_221023811.1">
    <property type="nucleotide sequence ID" value="NZ_JAIEZQ010000001.1"/>
</dbReference>
<protein>
    <submittedName>
        <fullName evidence="3">Uncharacterized protein</fullName>
    </submittedName>
</protein>
<keyword evidence="2" id="KW-0812">Transmembrane</keyword>
<evidence type="ECO:0000313" key="3">
    <source>
        <dbReference type="EMBL" id="MBY9074095.1"/>
    </source>
</evidence>